<name>A0A382B1G4_9ZZZZ</name>
<organism evidence="1">
    <name type="scientific">marine metagenome</name>
    <dbReference type="NCBI Taxonomy" id="408172"/>
    <lineage>
        <taxon>unclassified sequences</taxon>
        <taxon>metagenomes</taxon>
        <taxon>ecological metagenomes</taxon>
    </lineage>
</organism>
<reference evidence="1" key="1">
    <citation type="submission" date="2018-05" db="EMBL/GenBank/DDBJ databases">
        <authorList>
            <person name="Lanie J.A."/>
            <person name="Ng W.-L."/>
            <person name="Kazmierczak K.M."/>
            <person name="Andrzejewski T.M."/>
            <person name="Davidsen T.M."/>
            <person name="Wayne K.J."/>
            <person name="Tettelin H."/>
            <person name="Glass J.I."/>
            <person name="Rusch D."/>
            <person name="Podicherti R."/>
            <person name="Tsui H.-C.T."/>
            <person name="Winkler M.E."/>
        </authorList>
    </citation>
    <scope>NUCLEOTIDE SEQUENCE</scope>
</reference>
<sequence>MQSTGAGLFLAGWPTLETYGATKELGNIVVIMLEGGLDGLTAVPPIGDPDLVKHRENLIPSNPIKLTSLFSLHPNLRSFAGMLKDGNGAIVHATSIPYVGRSHFEGQNLMQSGGTAPYADKTGWLGRAMEQAAVPGRALSLGMPLLIRGEGEVTTHYPANIRGTGQ</sequence>
<dbReference type="AlphaFoldDB" id="A0A382B1G4"/>
<evidence type="ECO:0000313" key="1">
    <source>
        <dbReference type="EMBL" id="SVB07424.1"/>
    </source>
</evidence>
<protein>
    <submittedName>
        <fullName evidence="1">Uncharacterized protein</fullName>
    </submittedName>
</protein>
<dbReference type="EMBL" id="UINC01027712">
    <property type="protein sequence ID" value="SVB07424.1"/>
    <property type="molecule type" value="Genomic_DNA"/>
</dbReference>
<accession>A0A382B1G4</accession>
<gene>
    <name evidence="1" type="ORF">METZ01_LOCUS160278</name>
</gene>
<feature type="non-terminal residue" evidence="1">
    <location>
        <position position="166"/>
    </location>
</feature>
<proteinExistence type="predicted"/>